<proteinExistence type="predicted"/>
<dbReference type="PANTHER" id="PTHR33531:SF7">
    <property type="entry name" value="HYPOTHETICAL MEMBRANE PROTEIN, CONSERVED"/>
    <property type="match status" value="1"/>
</dbReference>
<accession>C8VZ58</accession>
<dbReference type="CDD" id="cd01045">
    <property type="entry name" value="Ferritin_like_AB"/>
    <property type="match status" value="1"/>
</dbReference>
<organism evidence="2 3">
    <name type="scientific">Desulfofarcimen acetoxidans (strain ATCC 49208 / DSM 771 / KCTC 5769 / VKM B-1644 / 5575)</name>
    <name type="common">Desulfotomaculum acetoxidans</name>
    <dbReference type="NCBI Taxonomy" id="485916"/>
    <lineage>
        <taxon>Bacteria</taxon>
        <taxon>Bacillati</taxon>
        <taxon>Bacillota</taxon>
        <taxon>Clostridia</taxon>
        <taxon>Eubacteriales</taxon>
        <taxon>Peptococcaceae</taxon>
        <taxon>Desulfofarcimen</taxon>
    </lineage>
</organism>
<dbReference type="GO" id="GO:0016491">
    <property type="term" value="F:oxidoreductase activity"/>
    <property type="evidence" value="ECO:0007669"/>
    <property type="project" value="InterPro"/>
</dbReference>
<dbReference type="RefSeq" id="WP_015757672.1">
    <property type="nucleotide sequence ID" value="NC_013216.1"/>
</dbReference>
<feature type="domain" description="Rubrerythrin diiron-binding" evidence="1">
    <location>
        <begin position="12"/>
        <end position="146"/>
    </location>
</feature>
<dbReference type="OrthoDB" id="271558at2"/>
<name>C8VZ58_DESAS</name>
<dbReference type="EMBL" id="CP001720">
    <property type="protein sequence ID" value="ACV62968.1"/>
    <property type="molecule type" value="Genomic_DNA"/>
</dbReference>
<dbReference type="GO" id="GO:0046872">
    <property type="term" value="F:metal ion binding"/>
    <property type="evidence" value="ECO:0007669"/>
    <property type="project" value="InterPro"/>
</dbReference>
<dbReference type="InterPro" id="IPR003251">
    <property type="entry name" value="Rr_diiron-bd_dom"/>
</dbReference>
<evidence type="ECO:0000313" key="3">
    <source>
        <dbReference type="Proteomes" id="UP000002217"/>
    </source>
</evidence>
<dbReference type="InterPro" id="IPR009078">
    <property type="entry name" value="Ferritin-like_SF"/>
</dbReference>
<dbReference type="HOGENOM" id="CLU_122749_0_0_9"/>
<reference evidence="2 3" key="1">
    <citation type="journal article" date="2009" name="Stand. Genomic Sci.">
        <title>Complete genome sequence of Desulfotomaculum acetoxidans type strain (5575).</title>
        <authorList>
            <person name="Spring S."/>
            <person name="Lapidus A."/>
            <person name="Schroder M."/>
            <person name="Gleim D."/>
            <person name="Sims D."/>
            <person name="Meincke L."/>
            <person name="Glavina Del Rio T."/>
            <person name="Tice H."/>
            <person name="Copeland A."/>
            <person name="Cheng J.F."/>
            <person name="Lucas S."/>
            <person name="Chen F."/>
            <person name="Nolan M."/>
            <person name="Bruce D."/>
            <person name="Goodwin L."/>
            <person name="Pitluck S."/>
            <person name="Ivanova N."/>
            <person name="Mavromatis K."/>
            <person name="Mikhailova N."/>
            <person name="Pati A."/>
            <person name="Chen A."/>
            <person name="Palaniappan K."/>
            <person name="Land M."/>
            <person name="Hauser L."/>
            <person name="Chang Y.J."/>
            <person name="Jeffries C.D."/>
            <person name="Chain P."/>
            <person name="Saunders E."/>
            <person name="Brettin T."/>
            <person name="Detter J.C."/>
            <person name="Goker M."/>
            <person name="Bristow J."/>
            <person name="Eisen J.A."/>
            <person name="Markowitz V."/>
            <person name="Hugenholtz P."/>
            <person name="Kyrpides N.C."/>
            <person name="Klenk H.P."/>
            <person name="Han C."/>
        </authorList>
    </citation>
    <scope>NUCLEOTIDE SEQUENCE [LARGE SCALE GENOMIC DNA]</scope>
    <source>
        <strain evidence="3">ATCC 49208 / DSM 771 / VKM B-1644</strain>
    </source>
</reference>
<dbReference type="AlphaFoldDB" id="C8VZ58"/>
<dbReference type="Proteomes" id="UP000002217">
    <property type="component" value="Chromosome"/>
</dbReference>
<dbReference type="eggNOG" id="COG1633">
    <property type="taxonomic scope" value="Bacteria"/>
</dbReference>
<dbReference type="SUPFAM" id="SSF47240">
    <property type="entry name" value="Ferritin-like"/>
    <property type="match status" value="1"/>
</dbReference>
<dbReference type="Pfam" id="PF02915">
    <property type="entry name" value="Rubrerythrin"/>
    <property type="match status" value="1"/>
</dbReference>
<keyword evidence="3" id="KW-1185">Reference proteome</keyword>
<evidence type="ECO:0000313" key="2">
    <source>
        <dbReference type="EMBL" id="ACV62968.1"/>
    </source>
</evidence>
<dbReference type="InterPro" id="IPR012347">
    <property type="entry name" value="Ferritin-like"/>
</dbReference>
<dbReference type="PANTHER" id="PTHR33531">
    <property type="entry name" value="RUBRERYTHRIN SUBFAMILY"/>
    <property type="match status" value="1"/>
</dbReference>
<protein>
    <submittedName>
        <fullName evidence="2">Rubrerythrin</fullName>
    </submittedName>
</protein>
<gene>
    <name evidence="2" type="ordered locus">Dtox_2140</name>
</gene>
<evidence type="ECO:0000259" key="1">
    <source>
        <dbReference type="Pfam" id="PF02915"/>
    </source>
</evidence>
<dbReference type="STRING" id="485916.Dtox_2140"/>
<dbReference type="KEGG" id="dae:Dtox_2140"/>
<sequence length="153" mass="17783">MEQLNVSDIARLAMLNEEKGARFYRSMTEKADSQKAKDIFHKLALEETEHCKLFASLVRQSDKSERIEQKSAAYLKTLLQFNVFPDDVEDQVNIKSPQEALSIGIQAEKDSILLYQELFNNATSEKTKNILSQLLQEEKMHLIELRHHLEELY</sequence>
<dbReference type="Gene3D" id="1.20.1260.10">
    <property type="match status" value="1"/>
</dbReference>